<dbReference type="Gene3D" id="3.40.630.30">
    <property type="match status" value="1"/>
</dbReference>
<sequence length="278" mass="32176">MYEIKDLSGVEFSKVAACMRDAFSDYYVKMELGDEALYHRFHSENVRYDLSCGAFVEDELVAVLLNAVGDYNGEKVAFDAATGVVPAHRRKGLYSKMMDFCMDLLKQHNFAYYGLEVIQTNEPAVATYRKMGLEVIKEYACFRGNARESAKGTEDFQELPIKEFPLEKLVPLVHDAPSFENRTEILQFFPDDYLIMFTGTPDQCEAFIIYQKDNGHVKQWGRREGKLPELGQLMVNLSGRYQDVRLHNINFTDQELIAHLEELGFDHFCDQYEMKMDW</sequence>
<accession>R2NVQ3</accession>
<evidence type="ECO:0000259" key="3">
    <source>
        <dbReference type="PROSITE" id="PS51186"/>
    </source>
</evidence>
<dbReference type="InterPro" id="IPR050680">
    <property type="entry name" value="YpeA/RimI_acetyltransf"/>
</dbReference>
<dbReference type="Pfam" id="PF00583">
    <property type="entry name" value="Acetyltransf_1"/>
    <property type="match status" value="1"/>
</dbReference>
<dbReference type="PATRIC" id="fig|1158601.3.peg.3310"/>
<dbReference type="SUPFAM" id="SSF55729">
    <property type="entry name" value="Acyl-CoA N-acyltransferases (Nat)"/>
    <property type="match status" value="1"/>
</dbReference>
<dbReference type="PANTHER" id="PTHR43420:SF44">
    <property type="entry name" value="ACETYLTRANSFERASE YPEA"/>
    <property type="match status" value="1"/>
</dbReference>
<dbReference type="EMBL" id="AJAK01000021">
    <property type="protein sequence ID" value="EOH75093.1"/>
    <property type="molecule type" value="Genomic_DNA"/>
</dbReference>
<dbReference type="eggNOG" id="COG0456">
    <property type="taxonomic scope" value="Bacteria"/>
</dbReference>
<name>R2NVQ3_9ENTE</name>
<dbReference type="InterPro" id="IPR016181">
    <property type="entry name" value="Acyl_CoA_acyltransferase"/>
</dbReference>
<comment type="caution">
    <text evidence="4">The sequence shown here is derived from an EMBL/GenBank/DDBJ whole genome shotgun (WGS) entry which is preliminary data.</text>
</comment>
<dbReference type="RefSeq" id="WP_010742132.1">
    <property type="nucleotide sequence ID" value="NZ_KB946251.1"/>
</dbReference>
<protein>
    <recommendedName>
        <fullName evidence="3">N-acetyltransferase domain-containing protein</fullName>
    </recommendedName>
</protein>
<dbReference type="STRING" id="71451.RV07_GL000929"/>
<dbReference type="CDD" id="cd04301">
    <property type="entry name" value="NAT_SF"/>
    <property type="match status" value="1"/>
</dbReference>
<dbReference type="PANTHER" id="PTHR43420">
    <property type="entry name" value="ACETYLTRANSFERASE"/>
    <property type="match status" value="1"/>
</dbReference>
<evidence type="ECO:0000313" key="5">
    <source>
        <dbReference type="EMBL" id="EOT66995.1"/>
    </source>
</evidence>
<keyword evidence="1" id="KW-0808">Transferase</keyword>
<evidence type="ECO:0000313" key="6">
    <source>
        <dbReference type="Proteomes" id="UP000013783"/>
    </source>
</evidence>
<dbReference type="EMBL" id="ASWA01000003">
    <property type="protein sequence ID" value="EOT66995.1"/>
    <property type="molecule type" value="Genomic_DNA"/>
</dbReference>
<evidence type="ECO:0000256" key="1">
    <source>
        <dbReference type="ARBA" id="ARBA00022679"/>
    </source>
</evidence>
<dbReference type="Proteomes" id="UP000014148">
    <property type="component" value="Unassembled WGS sequence"/>
</dbReference>
<gene>
    <name evidence="5" type="ORF">I585_02516</name>
    <name evidence="4" type="ORF">UAI_03334</name>
</gene>
<keyword evidence="2" id="KW-0012">Acyltransferase</keyword>
<reference evidence="4 6" key="1">
    <citation type="submission" date="2013-02" db="EMBL/GenBank/DDBJ databases">
        <title>The Genome Sequence of Enterococcus malodoratus ATCC_43197.</title>
        <authorList>
            <consortium name="The Broad Institute Genome Sequencing Platform"/>
            <consortium name="The Broad Institute Genome Sequencing Center for Infectious Disease"/>
            <person name="Earl A.M."/>
            <person name="Gilmore M.S."/>
            <person name="Lebreton F."/>
            <person name="Walker B."/>
            <person name="Young S.K."/>
            <person name="Zeng Q."/>
            <person name="Gargeya S."/>
            <person name="Fitzgerald M."/>
            <person name="Haas B."/>
            <person name="Abouelleil A."/>
            <person name="Alvarado L."/>
            <person name="Arachchi H.M."/>
            <person name="Berlin A.M."/>
            <person name="Chapman S.B."/>
            <person name="Dewar J."/>
            <person name="Goldberg J."/>
            <person name="Griggs A."/>
            <person name="Gujja S."/>
            <person name="Hansen M."/>
            <person name="Howarth C."/>
            <person name="Imamovic A."/>
            <person name="Larimer J."/>
            <person name="McCowan C."/>
            <person name="Murphy C."/>
            <person name="Neiman D."/>
            <person name="Pearson M."/>
            <person name="Priest M."/>
            <person name="Roberts A."/>
            <person name="Saif S."/>
            <person name="Shea T."/>
            <person name="Sisk P."/>
            <person name="Sykes S."/>
            <person name="Wortman J."/>
            <person name="Nusbaum C."/>
            <person name="Birren B."/>
        </authorList>
    </citation>
    <scope>NUCLEOTIDE SEQUENCE [LARGE SCALE GENOMIC DNA]</scope>
    <source>
        <strain evidence="4 6">ATCC 43197</strain>
    </source>
</reference>
<evidence type="ECO:0000313" key="7">
    <source>
        <dbReference type="Proteomes" id="UP000014148"/>
    </source>
</evidence>
<proteinExistence type="predicted"/>
<organism evidence="4 6">
    <name type="scientific">Enterococcus malodoratus ATCC 43197</name>
    <dbReference type="NCBI Taxonomy" id="1158601"/>
    <lineage>
        <taxon>Bacteria</taxon>
        <taxon>Bacillati</taxon>
        <taxon>Bacillota</taxon>
        <taxon>Bacilli</taxon>
        <taxon>Lactobacillales</taxon>
        <taxon>Enterococcaceae</taxon>
        <taxon>Enterococcus</taxon>
    </lineage>
</organism>
<dbReference type="PROSITE" id="PS51186">
    <property type="entry name" value="GNAT"/>
    <property type="match status" value="1"/>
</dbReference>
<keyword evidence="7" id="KW-1185">Reference proteome</keyword>
<evidence type="ECO:0000256" key="2">
    <source>
        <dbReference type="ARBA" id="ARBA00023315"/>
    </source>
</evidence>
<dbReference type="AlphaFoldDB" id="R2NVQ3"/>
<evidence type="ECO:0000313" key="4">
    <source>
        <dbReference type="EMBL" id="EOH75093.1"/>
    </source>
</evidence>
<dbReference type="InterPro" id="IPR000182">
    <property type="entry name" value="GNAT_dom"/>
</dbReference>
<dbReference type="OrthoDB" id="4228396at2"/>
<dbReference type="Proteomes" id="UP000013783">
    <property type="component" value="Unassembled WGS sequence"/>
</dbReference>
<feature type="domain" description="N-acetyltransferase" evidence="3">
    <location>
        <begin position="2"/>
        <end position="171"/>
    </location>
</feature>
<dbReference type="GO" id="GO:0016747">
    <property type="term" value="F:acyltransferase activity, transferring groups other than amino-acyl groups"/>
    <property type="evidence" value="ECO:0007669"/>
    <property type="project" value="InterPro"/>
</dbReference>
<reference evidence="5 7" key="2">
    <citation type="submission" date="2013-03" db="EMBL/GenBank/DDBJ databases">
        <title>The Genome Sequence of Enterococcus malodoratus ATCC_43197 (PacBio/Illumina hybrid assembly).</title>
        <authorList>
            <consortium name="The Broad Institute Genomics Platform"/>
            <consortium name="The Broad Institute Genome Sequencing Center for Infectious Disease"/>
            <person name="Earl A."/>
            <person name="Russ C."/>
            <person name="Gilmore M."/>
            <person name="Surin D."/>
            <person name="Walker B."/>
            <person name="Young S."/>
            <person name="Zeng Q."/>
            <person name="Gargeya S."/>
            <person name="Fitzgerald M."/>
            <person name="Haas B."/>
            <person name="Abouelleil A."/>
            <person name="Allen A.W."/>
            <person name="Alvarado L."/>
            <person name="Arachchi H.M."/>
            <person name="Berlin A.M."/>
            <person name="Chapman S.B."/>
            <person name="Gainer-Dewar J."/>
            <person name="Goldberg J."/>
            <person name="Griggs A."/>
            <person name="Gujja S."/>
            <person name="Hansen M."/>
            <person name="Howarth C."/>
            <person name="Imamovic A."/>
            <person name="Ireland A."/>
            <person name="Larimer J."/>
            <person name="McCowan C."/>
            <person name="Murphy C."/>
            <person name="Pearson M."/>
            <person name="Poon T.W."/>
            <person name="Priest M."/>
            <person name="Roberts A."/>
            <person name="Saif S."/>
            <person name="Shea T."/>
            <person name="Sisk P."/>
            <person name="Sykes S."/>
            <person name="Wortman J."/>
            <person name="Nusbaum C."/>
            <person name="Birren B."/>
        </authorList>
    </citation>
    <scope>NUCLEOTIDE SEQUENCE [LARGE SCALE GENOMIC DNA]</scope>
    <source>
        <strain evidence="5 7">ATCC 43197</strain>
    </source>
</reference>